<proteinExistence type="predicted"/>
<protein>
    <recommendedName>
        <fullName evidence="3">Lipoprotein</fullName>
    </recommendedName>
</protein>
<evidence type="ECO:0000313" key="2">
    <source>
        <dbReference type="Proteomes" id="UP000649232"/>
    </source>
</evidence>
<sequence>MEFLVISRQFSLLFVLGLCSVLFVSGCAVDKRPEAYSNAIVVSSAFPAHGSSQPQYAAVQSALLNRNLLIADNGDVLPVMKSMCETDMLYRVTSTNLPSYVGRHQDLFAGFYLDVAFVNGSWKVVSSDNNFAQVNSEFELSLLASVLIPRVTTSDIFIVRPQPNIGAKALKDLLASVQSLLPVKRTRFVVENKLAKQVEQAGFRAVLEHAAAKYWYLGDTLSTSSAQDRTFFAINSSANAELVAFATRSQPLMACMQAHNFVQPPNKKFNIKSKATDLPSVVSMLPSNADFNQLSEQQKLFSSGKYLTINGDVLKYSTYQKLQAGSRCSRLSPSDPLYKYCEDRKQDVSADFKRRKATMRKQD</sequence>
<dbReference type="EMBL" id="JAEILT010000030">
    <property type="protein sequence ID" value="MBJ2138213.1"/>
    <property type="molecule type" value="Genomic_DNA"/>
</dbReference>
<dbReference type="Proteomes" id="UP000649232">
    <property type="component" value="Unassembled WGS sequence"/>
</dbReference>
<reference evidence="1 2" key="1">
    <citation type="submission" date="2020-12" db="EMBL/GenBank/DDBJ databases">
        <title>Draft genome sequences of nine environmental bacterial isolates colonizing plastic.</title>
        <authorList>
            <person name="Borre I."/>
            <person name="Sonnenschein E.C."/>
        </authorList>
    </citation>
    <scope>NUCLEOTIDE SEQUENCE [LARGE SCALE GENOMIC DNA]</scope>
    <source>
        <strain evidence="1 2">IB30</strain>
    </source>
</reference>
<name>A0ABS0WIF8_9ALTE</name>
<organism evidence="1 2">
    <name type="scientific">Paraglaciecola chathamensis</name>
    <dbReference type="NCBI Taxonomy" id="368405"/>
    <lineage>
        <taxon>Bacteria</taxon>
        <taxon>Pseudomonadati</taxon>
        <taxon>Pseudomonadota</taxon>
        <taxon>Gammaproteobacteria</taxon>
        <taxon>Alteromonadales</taxon>
        <taxon>Alteromonadaceae</taxon>
        <taxon>Paraglaciecola</taxon>
    </lineage>
</organism>
<gene>
    <name evidence="1" type="ORF">JEU11_17255</name>
</gene>
<evidence type="ECO:0008006" key="3">
    <source>
        <dbReference type="Google" id="ProtNLM"/>
    </source>
</evidence>
<accession>A0ABS0WIF8</accession>
<comment type="caution">
    <text evidence="1">The sequence shown here is derived from an EMBL/GenBank/DDBJ whole genome shotgun (WGS) entry which is preliminary data.</text>
</comment>
<evidence type="ECO:0000313" key="1">
    <source>
        <dbReference type="EMBL" id="MBJ2138213.1"/>
    </source>
</evidence>